<dbReference type="EMBL" id="BQNB010019306">
    <property type="protein sequence ID" value="GJT83925.1"/>
    <property type="molecule type" value="Genomic_DNA"/>
</dbReference>
<keyword evidence="4" id="KW-1185">Reference proteome</keyword>
<keyword evidence="1" id="KW-0175">Coiled coil</keyword>
<sequence>MRAEYNILEKRKWKSLAEEKYNLLQVKDKEIEELRSQLLQAKDESMEVAQLRTRVSSLEAIEGSLRGEVASAKEHNVLLEQECGALKLKVTDLKSIIAEKDRELSDLGTSSSSLRSQNQSLMNQ</sequence>
<dbReference type="Proteomes" id="UP001151760">
    <property type="component" value="Unassembled WGS sequence"/>
</dbReference>
<feature type="region of interest" description="Disordered" evidence="2">
    <location>
        <begin position="103"/>
        <end position="124"/>
    </location>
</feature>
<reference evidence="3" key="2">
    <citation type="submission" date="2022-01" db="EMBL/GenBank/DDBJ databases">
        <authorList>
            <person name="Yamashiro T."/>
            <person name="Shiraishi A."/>
            <person name="Satake H."/>
            <person name="Nakayama K."/>
        </authorList>
    </citation>
    <scope>NUCLEOTIDE SEQUENCE</scope>
</reference>
<reference evidence="3" key="1">
    <citation type="journal article" date="2022" name="Int. J. Mol. Sci.">
        <title>Draft Genome of Tanacetum Coccineum: Genomic Comparison of Closely Related Tanacetum-Family Plants.</title>
        <authorList>
            <person name="Yamashiro T."/>
            <person name="Shiraishi A."/>
            <person name="Nakayama K."/>
            <person name="Satake H."/>
        </authorList>
    </citation>
    <scope>NUCLEOTIDE SEQUENCE</scope>
</reference>
<evidence type="ECO:0000313" key="4">
    <source>
        <dbReference type="Proteomes" id="UP001151760"/>
    </source>
</evidence>
<evidence type="ECO:0000256" key="1">
    <source>
        <dbReference type="SAM" id="Coils"/>
    </source>
</evidence>
<dbReference type="Gene3D" id="1.20.5.1700">
    <property type="match status" value="1"/>
</dbReference>
<feature type="compositionally biased region" description="Low complexity" evidence="2">
    <location>
        <begin position="106"/>
        <end position="124"/>
    </location>
</feature>
<protein>
    <submittedName>
        <fullName evidence="3">Uncharacterized protein</fullName>
    </submittedName>
</protein>
<feature type="coiled-coil region" evidence="1">
    <location>
        <begin position="17"/>
        <end position="51"/>
    </location>
</feature>
<organism evidence="3 4">
    <name type="scientific">Tanacetum coccineum</name>
    <dbReference type="NCBI Taxonomy" id="301880"/>
    <lineage>
        <taxon>Eukaryota</taxon>
        <taxon>Viridiplantae</taxon>
        <taxon>Streptophyta</taxon>
        <taxon>Embryophyta</taxon>
        <taxon>Tracheophyta</taxon>
        <taxon>Spermatophyta</taxon>
        <taxon>Magnoliopsida</taxon>
        <taxon>eudicotyledons</taxon>
        <taxon>Gunneridae</taxon>
        <taxon>Pentapetalae</taxon>
        <taxon>asterids</taxon>
        <taxon>campanulids</taxon>
        <taxon>Asterales</taxon>
        <taxon>Asteraceae</taxon>
        <taxon>Asteroideae</taxon>
        <taxon>Anthemideae</taxon>
        <taxon>Anthemidinae</taxon>
        <taxon>Tanacetum</taxon>
    </lineage>
</organism>
<name>A0ABQ5H9A5_9ASTR</name>
<feature type="non-terminal residue" evidence="3">
    <location>
        <position position="124"/>
    </location>
</feature>
<comment type="caution">
    <text evidence="3">The sequence shown here is derived from an EMBL/GenBank/DDBJ whole genome shotgun (WGS) entry which is preliminary data.</text>
</comment>
<proteinExistence type="predicted"/>
<evidence type="ECO:0000256" key="2">
    <source>
        <dbReference type="SAM" id="MobiDB-lite"/>
    </source>
</evidence>
<accession>A0ABQ5H9A5</accession>
<evidence type="ECO:0000313" key="3">
    <source>
        <dbReference type="EMBL" id="GJT83925.1"/>
    </source>
</evidence>
<gene>
    <name evidence="3" type="ORF">Tco_1058267</name>
</gene>